<feature type="domain" description="Zinc finger CGNR" evidence="1">
    <location>
        <begin position="153"/>
        <end position="196"/>
    </location>
</feature>
<organism evidence="2 3">
    <name type="scientific">Nocardiopsis composta</name>
    <dbReference type="NCBI Taxonomy" id="157465"/>
    <lineage>
        <taxon>Bacteria</taxon>
        <taxon>Bacillati</taxon>
        <taxon>Actinomycetota</taxon>
        <taxon>Actinomycetes</taxon>
        <taxon>Streptosporangiales</taxon>
        <taxon>Nocardiopsidaceae</taxon>
        <taxon>Nocardiopsis</taxon>
    </lineage>
</organism>
<sequence>MSSTATGFVMNPPDGASYLFDPGALCFELLTTGGPGEFARWESLHEPRDLADWLARSRLHLDTGQVRISAVEVAAARRVRDAIMRMAQDAIHDRPLAPEDVAEVNRAAAAPPLAPAITPGGTRAWALPADASQALSTVARDAVELFTGRFADRIRECSAHDCRLVFVDTSRPGRRRWCAMERCGNRSKVRALRTRRGSEAPGGAEA</sequence>
<dbReference type="PANTHER" id="PTHR35525">
    <property type="entry name" value="BLL6575 PROTEIN"/>
    <property type="match status" value="1"/>
</dbReference>
<evidence type="ECO:0000313" key="2">
    <source>
        <dbReference type="EMBL" id="MBB5430413.1"/>
    </source>
</evidence>
<dbReference type="Gene3D" id="1.10.3300.10">
    <property type="entry name" value="Jann2411-like domain"/>
    <property type="match status" value="1"/>
</dbReference>
<reference evidence="2 3" key="1">
    <citation type="submission" date="2020-08" db="EMBL/GenBank/DDBJ databases">
        <title>Sequencing the genomes of 1000 actinobacteria strains.</title>
        <authorList>
            <person name="Klenk H.-P."/>
        </authorList>
    </citation>
    <scope>NUCLEOTIDE SEQUENCE [LARGE SCALE GENOMIC DNA]</scope>
    <source>
        <strain evidence="2 3">DSM 44551</strain>
    </source>
</reference>
<dbReference type="EMBL" id="JACHDB010000001">
    <property type="protein sequence ID" value="MBB5430413.1"/>
    <property type="molecule type" value="Genomic_DNA"/>
</dbReference>
<evidence type="ECO:0000259" key="1">
    <source>
        <dbReference type="Pfam" id="PF11706"/>
    </source>
</evidence>
<dbReference type="RefSeq" id="WP_246528161.1">
    <property type="nucleotide sequence ID" value="NZ_BAAAJD010000023.1"/>
</dbReference>
<protein>
    <submittedName>
        <fullName evidence="2">Putative RNA-binding Zn ribbon-like protein</fullName>
    </submittedName>
</protein>
<dbReference type="Pfam" id="PF11706">
    <property type="entry name" value="zf-CGNR"/>
    <property type="match status" value="1"/>
</dbReference>
<dbReference type="Pfam" id="PF07336">
    <property type="entry name" value="ABATE"/>
    <property type="match status" value="1"/>
</dbReference>
<dbReference type="InterPro" id="IPR021005">
    <property type="entry name" value="Znf_CGNR"/>
</dbReference>
<evidence type="ECO:0000313" key="3">
    <source>
        <dbReference type="Proteomes" id="UP000572635"/>
    </source>
</evidence>
<gene>
    <name evidence="2" type="ORF">HDA36_000497</name>
</gene>
<dbReference type="InterPro" id="IPR010852">
    <property type="entry name" value="ABATE"/>
</dbReference>
<dbReference type="AlphaFoldDB" id="A0A7W8QIL5"/>
<name>A0A7W8QIL5_9ACTN</name>
<comment type="caution">
    <text evidence="2">The sequence shown here is derived from an EMBL/GenBank/DDBJ whole genome shotgun (WGS) entry which is preliminary data.</text>
</comment>
<dbReference type="InterPro" id="IPR023286">
    <property type="entry name" value="ABATE_dom_sf"/>
</dbReference>
<dbReference type="PANTHER" id="PTHR35525:SF3">
    <property type="entry name" value="BLL6575 PROTEIN"/>
    <property type="match status" value="1"/>
</dbReference>
<proteinExistence type="predicted"/>
<keyword evidence="3" id="KW-1185">Reference proteome</keyword>
<dbReference type="Proteomes" id="UP000572635">
    <property type="component" value="Unassembled WGS sequence"/>
</dbReference>
<dbReference type="SUPFAM" id="SSF160904">
    <property type="entry name" value="Jann2411-like"/>
    <property type="match status" value="1"/>
</dbReference>
<accession>A0A7W8QIL5</accession>